<accession>A0A1M7IEN9</accession>
<protein>
    <submittedName>
        <fullName evidence="2">Uncharacterized membrane protein</fullName>
    </submittedName>
</protein>
<sequence length="109" mass="12796">MEHLFETYLPILIHIFELMGITILSIGGFKAFWGYLKELRTKEPYKIKYQFAASLATALEFKLAAEILKTVLIKSFDELIILASIFVLRVLMTFVLEWEIKQEKQHEDK</sequence>
<evidence type="ECO:0000313" key="3">
    <source>
        <dbReference type="Proteomes" id="UP000184038"/>
    </source>
</evidence>
<dbReference type="Pfam" id="PF07784">
    <property type="entry name" value="DUF1622"/>
    <property type="match status" value="1"/>
</dbReference>
<feature type="transmembrane region" description="Helical" evidence="1">
    <location>
        <begin position="12"/>
        <end position="35"/>
    </location>
</feature>
<dbReference type="RefSeq" id="WP_073286345.1">
    <property type="nucleotide sequence ID" value="NZ_FRCP01000009.1"/>
</dbReference>
<dbReference type="PANTHER" id="PTHR38468">
    <property type="entry name" value="SLL0939 PROTEIN"/>
    <property type="match status" value="1"/>
</dbReference>
<gene>
    <name evidence="2" type="ORF">SAMN02746066_01821</name>
</gene>
<dbReference type="Proteomes" id="UP000184038">
    <property type="component" value="Unassembled WGS sequence"/>
</dbReference>
<proteinExistence type="predicted"/>
<evidence type="ECO:0000313" key="2">
    <source>
        <dbReference type="EMBL" id="SHM39224.1"/>
    </source>
</evidence>
<dbReference type="EMBL" id="FRCP01000009">
    <property type="protein sequence ID" value="SHM39224.1"/>
    <property type="molecule type" value="Genomic_DNA"/>
</dbReference>
<dbReference type="AlphaFoldDB" id="A0A1M7IEN9"/>
<name>A0A1M7IEN9_9FIRM</name>
<dbReference type="STRING" id="1120996.SAMN02746066_01821"/>
<keyword evidence="1" id="KW-0812">Transmembrane</keyword>
<dbReference type="InterPro" id="IPR012427">
    <property type="entry name" value="DUF1622"/>
</dbReference>
<evidence type="ECO:0000256" key="1">
    <source>
        <dbReference type="SAM" id="Phobius"/>
    </source>
</evidence>
<feature type="transmembrane region" description="Helical" evidence="1">
    <location>
        <begin position="79"/>
        <end position="100"/>
    </location>
</feature>
<dbReference type="OrthoDB" id="1654752at2"/>
<keyword evidence="3" id="KW-1185">Reference proteome</keyword>
<organism evidence="2 3">
    <name type="scientific">Anaerosporobacter mobilis DSM 15930</name>
    <dbReference type="NCBI Taxonomy" id="1120996"/>
    <lineage>
        <taxon>Bacteria</taxon>
        <taxon>Bacillati</taxon>
        <taxon>Bacillota</taxon>
        <taxon>Clostridia</taxon>
        <taxon>Lachnospirales</taxon>
        <taxon>Lachnospiraceae</taxon>
        <taxon>Anaerosporobacter</taxon>
    </lineage>
</organism>
<dbReference type="PANTHER" id="PTHR38468:SF1">
    <property type="entry name" value="SLL0939 PROTEIN"/>
    <property type="match status" value="1"/>
</dbReference>
<keyword evidence="1" id="KW-0472">Membrane</keyword>
<keyword evidence="1" id="KW-1133">Transmembrane helix</keyword>
<reference evidence="2 3" key="1">
    <citation type="submission" date="2016-11" db="EMBL/GenBank/DDBJ databases">
        <authorList>
            <person name="Jaros S."/>
            <person name="Januszkiewicz K."/>
            <person name="Wedrychowicz H."/>
        </authorList>
    </citation>
    <scope>NUCLEOTIDE SEQUENCE [LARGE SCALE GENOMIC DNA]</scope>
    <source>
        <strain evidence="2 3">DSM 15930</strain>
    </source>
</reference>